<sequence>MKIIPQNFLLDKLIEGLNKTRANVNVAQAQGKDVEYCFETAESNQRMIKAMIVEALRMCVEYGIEHFIDKFCFAKDLFKDGEIIIQQLGDIVISCSSNPLTSCYNSEMAKVNVDINNYHEKYNQRQIERQTSYKSALDYSLVCFNKRINDTMSEIAKEFAVTNTCIQGAKYRS</sequence>
<evidence type="ECO:0000313" key="1">
    <source>
        <dbReference type="EMBL" id="ARK19931.1"/>
    </source>
</evidence>
<dbReference type="EMBL" id="KY563522">
    <property type="protein sequence ID" value="ARK19931.1"/>
    <property type="molecule type" value="mRNA"/>
</dbReference>
<proteinExistence type="evidence at transcript level"/>
<organism evidence="1">
    <name type="scientific">Ampulex compressa</name>
    <name type="common">Emerald cockroach wasp</name>
    <dbReference type="NCBI Taxonomy" id="860918"/>
    <lineage>
        <taxon>Eukaryota</taxon>
        <taxon>Metazoa</taxon>
        <taxon>Ecdysozoa</taxon>
        <taxon>Arthropoda</taxon>
        <taxon>Hexapoda</taxon>
        <taxon>Insecta</taxon>
        <taxon>Pterygota</taxon>
        <taxon>Neoptera</taxon>
        <taxon>Endopterygota</taxon>
        <taxon>Hymenoptera</taxon>
        <taxon>Apocrita</taxon>
        <taxon>Aculeata</taxon>
        <taxon>Apoidea</taxon>
        <taxon>Ampulicidae</taxon>
        <taxon>Ampulicini</taxon>
        <taxon>Ampulex</taxon>
    </lineage>
</organism>
<accession>A0A1W6EW38</accession>
<name>A0A1W6EW38_AMPCP</name>
<dbReference type="AlphaFoldDB" id="A0A1W6EW38"/>
<protein>
    <submittedName>
        <fullName evidence="1">Venom protein</fullName>
    </submittedName>
</protein>
<reference evidence="1" key="1">
    <citation type="submission" date="2017-02" db="EMBL/GenBank/DDBJ databases">
        <title>Parasitoid Jewel Wasp Mounts Multi-Pronged Neurochemical Attack to Hijack a Host Brain.</title>
        <authorList>
            <person name="Arvidson R.S."/>
            <person name="Kaiser M."/>
            <person name="Libersat F."/>
            <person name="Adams M.E."/>
        </authorList>
    </citation>
    <scope>NUCLEOTIDE SEQUENCE</scope>
    <source>
        <strain evidence="1">149</strain>
    </source>
</reference>